<sequence>MTSLNIGFCFIIIFIILNRLNAETRLLQNVTEPSRNTTIPTSTSDRTTSTQTKMKTTGQPTILIFWNDSESSSRPKKWITMWSVVITTVFYFVISKS</sequence>
<evidence type="ECO:0000256" key="1">
    <source>
        <dbReference type="SAM" id="MobiDB-lite"/>
    </source>
</evidence>
<feature type="chain" id="PRO_5024287868" evidence="3">
    <location>
        <begin position="23"/>
        <end position="97"/>
    </location>
</feature>
<keyword evidence="3" id="KW-0732">Signal</keyword>
<keyword evidence="2" id="KW-1133">Transmembrane helix</keyword>
<reference evidence="5" key="2">
    <citation type="submission" date="2019-11" db="UniProtKB">
        <authorList>
            <consortium name="WormBaseParasite"/>
        </authorList>
    </citation>
    <scope>IDENTIFICATION</scope>
    <source>
        <strain evidence="5">Puerto Rican</strain>
    </source>
</reference>
<dbReference type="InParanoid" id="A0A5K4FA51"/>
<evidence type="ECO:0000256" key="2">
    <source>
        <dbReference type="SAM" id="Phobius"/>
    </source>
</evidence>
<accession>A0A5K4FA51</accession>
<protein>
    <submittedName>
        <fullName evidence="5">Uncharacterized protein</fullName>
    </submittedName>
</protein>
<dbReference type="AlphaFoldDB" id="A0A5K4FA51"/>
<feature type="signal peptide" evidence="3">
    <location>
        <begin position="1"/>
        <end position="22"/>
    </location>
</feature>
<feature type="region of interest" description="Disordered" evidence="1">
    <location>
        <begin position="33"/>
        <end position="55"/>
    </location>
</feature>
<proteinExistence type="predicted"/>
<keyword evidence="4" id="KW-1185">Reference proteome</keyword>
<reference evidence="4" key="1">
    <citation type="journal article" date="2012" name="PLoS Negl. Trop. Dis.">
        <title>A systematically improved high quality genome and transcriptome of the human blood fluke Schistosoma mansoni.</title>
        <authorList>
            <person name="Protasio A.V."/>
            <person name="Tsai I.J."/>
            <person name="Babbage A."/>
            <person name="Nichol S."/>
            <person name="Hunt M."/>
            <person name="Aslett M.A."/>
            <person name="De Silva N."/>
            <person name="Velarde G.S."/>
            <person name="Anderson T.J."/>
            <person name="Clark R.C."/>
            <person name="Davidson C."/>
            <person name="Dillon G.P."/>
            <person name="Holroyd N.E."/>
            <person name="LoVerde P.T."/>
            <person name="Lloyd C."/>
            <person name="McQuillan J."/>
            <person name="Oliveira G."/>
            <person name="Otto T.D."/>
            <person name="Parker-Manuel S.J."/>
            <person name="Quail M.A."/>
            <person name="Wilson R.A."/>
            <person name="Zerlotini A."/>
            <person name="Dunne D.W."/>
            <person name="Berriman M."/>
        </authorList>
    </citation>
    <scope>NUCLEOTIDE SEQUENCE [LARGE SCALE GENOMIC DNA]</scope>
    <source>
        <strain evidence="4">Puerto Rican</strain>
    </source>
</reference>
<organism evidence="4 5">
    <name type="scientific">Schistosoma mansoni</name>
    <name type="common">Blood fluke</name>
    <dbReference type="NCBI Taxonomy" id="6183"/>
    <lineage>
        <taxon>Eukaryota</taxon>
        <taxon>Metazoa</taxon>
        <taxon>Spiralia</taxon>
        <taxon>Lophotrochozoa</taxon>
        <taxon>Platyhelminthes</taxon>
        <taxon>Trematoda</taxon>
        <taxon>Digenea</taxon>
        <taxon>Strigeidida</taxon>
        <taxon>Schistosomatoidea</taxon>
        <taxon>Schistosomatidae</taxon>
        <taxon>Schistosoma</taxon>
    </lineage>
</organism>
<evidence type="ECO:0000256" key="3">
    <source>
        <dbReference type="SAM" id="SignalP"/>
    </source>
</evidence>
<evidence type="ECO:0000313" key="5">
    <source>
        <dbReference type="WBParaSite" id="Smp_331310.1"/>
    </source>
</evidence>
<dbReference type="WBParaSite" id="Smp_331310.1">
    <property type="protein sequence ID" value="Smp_331310.1"/>
    <property type="gene ID" value="Smp_331310"/>
</dbReference>
<feature type="compositionally biased region" description="Low complexity" evidence="1">
    <location>
        <begin position="37"/>
        <end position="55"/>
    </location>
</feature>
<evidence type="ECO:0000313" key="4">
    <source>
        <dbReference type="Proteomes" id="UP000008854"/>
    </source>
</evidence>
<name>A0A5K4FA51_SCHMA</name>
<keyword evidence="2" id="KW-0812">Transmembrane</keyword>
<feature type="transmembrane region" description="Helical" evidence="2">
    <location>
        <begin position="78"/>
        <end position="94"/>
    </location>
</feature>
<keyword evidence="2" id="KW-0472">Membrane</keyword>
<dbReference type="Proteomes" id="UP000008854">
    <property type="component" value="Unassembled WGS sequence"/>
</dbReference>